<evidence type="ECO:0008006" key="4">
    <source>
        <dbReference type="Google" id="ProtNLM"/>
    </source>
</evidence>
<dbReference type="STRING" id="1150626.PHAMO_80163"/>
<accession>H8FYD4</accession>
<dbReference type="EMBL" id="CAHP01000060">
    <property type="protein sequence ID" value="CCG43372.1"/>
    <property type="molecule type" value="Genomic_DNA"/>
</dbReference>
<dbReference type="OrthoDB" id="5191027at2"/>
<feature type="chain" id="PRO_5003611823" description="Lipoprotein" evidence="1">
    <location>
        <begin position="30"/>
        <end position="178"/>
    </location>
</feature>
<keyword evidence="1" id="KW-0732">Signal</keyword>
<name>H8FYD4_MAGML</name>
<comment type="caution">
    <text evidence="2">The sequence shown here is derived from an EMBL/GenBank/DDBJ whole genome shotgun (WGS) entry which is preliminary data.</text>
</comment>
<protein>
    <recommendedName>
        <fullName evidence="4">Lipoprotein</fullName>
    </recommendedName>
</protein>
<dbReference type="RefSeq" id="WP_002731470.1">
    <property type="nucleotide sequence ID" value="NZ_CAHP01000060.1"/>
</dbReference>
<dbReference type="PROSITE" id="PS51257">
    <property type="entry name" value="PROKAR_LIPOPROTEIN"/>
    <property type="match status" value="1"/>
</dbReference>
<evidence type="ECO:0000313" key="3">
    <source>
        <dbReference type="Proteomes" id="UP000004169"/>
    </source>
</evidence>
<keyword evidence="3" id="KW-1185">Reference proteome</keyword>
<feature type="signal peptide" evidence="1">
    <location>
        <begin position="1"/>
        <end position="29"/>
    </location>
</feature>
<sequence>MRFVRTSSIAIALVGCLLTSACNEQSANAQQPQRATQAQKAQEAANAIAFTENAEIDNIKHRLELTSQPGLLGYVVLLNESGQPVWYGAVKGKITSGSKRLTDPRRVIWKSGQTNYTAAVTDAPSDEGTYGSSGEYVFFWTPSGQYVQWNGKYLYSDQPFRLSIKPLVVDVQGAEGVK</sequence>
<evidence type="ECO:0000256" key="1">
    <source>
        <dbReference type="SAM" id="SignalP"/>
    </source>
</evidence>
<dbReference type="AlphaFoldDB" id="H8FYD4"/>
<organism evidence="2 3">
    <name type="scientific">Magnetospirillum molischianum DSM 120</name>
    <dbReference type="NCBI Taxonomy" id="1150626"/>
    <lineage>
        <taxon>Bacteria</taxon>
        <taxon>Pseudomonadati</taxon>
        <taxon>Pseudomonadota</taxon>
        <taxon>Alphaproteobacteria</taxon>
        <taxon>Rhodospirillales</taxon>
        <taxon>Rhodospirillaceae</taxon>
        <taxon>Magnetospirillum</taxon>
    </lineage>
</organism>
<dbReference type="Proteomes" id="UP000004169">
    <property type="component" value="Unassembled WGS sequence"/>
</dbReference>
<reference evidence="2 3" key="1">
    <citation type="journal article" date="2012" name="J. Bacteriol.">
        <title>Draft Genome Sequence of the Purple Photosynthetic Bacterium Phaeospirillum molischianum DSM120, a Particularly Versatile Bacterium.</title>
        <authorList>
            <person name="Duquesne K."/>
            <person name="Prima V."/>
            <person name="Ji B."/>
            <person name="Rouy Z."/>
            <person name="Medigue C."/>
            <person name="Talla E."/>
            <person name="Sturgis J.N."/>
        </authorList>
    </citation>
    <scope>NUCLEOTIDE SEQUENCE [LARGE SCALE GENOMIC DNA]</scope>
    <source>
        <strain evidence="3">DSM120</strain>
    </source>
</reference>
<gene>
    <name evidence="2" type="ORF">PHAMO_80163</name>
</gene>
<proteinExistence type="predicted"/>
<evidence type="ECO:0000313" key="2">
    <source>
        <dbReference type="EMBL" id="CCG43372.1"/>
    </source>
</evidence>